<evidence type="ECO:0008006" key="2">
    <source>
        <dbReference type="Google" id="ProtNLM"/>
    </source>
</evidence>
<sequence>MFFLIVSKEYPDHIPTYSDKKTYLLECSKTIMSVDMKPLTHTYIKSVIVPFNANVRCYNESGKNYYVTDKIILSNYKYDLFNPKTIKKFKLNLEFISKFYILLASFNGRVDVLEWLKNSRLDLEFDKWLINMASYRGNINVLEWWKNSKKPLVSHDALVWAVYGNHVDVLEWWKNSGLPLEYSEIAIEHASIKGYINILEWWKNSGLELKYSSDIFDTLMNGCVHVLEWWKNSGLELKYTSAALELALEYNHLDVLDWWKNSGLELKYTSVALKLALEHGHLDILERLQNS</sequence>
<dbReference type="InterPro" id="IPR052050">
    <property type="entry name" value="SecEffector_AnkRepeat"/>
</dbReference>
<dbReference type="SUPFAM" id="SSF48403">
    <property type="entry name" value="Ankyrin repeat"/>
    <property type="match status" value="1"/>
</dbReference>
<reference evidence="1" key="1">
    <citation type="journal article" date="2020" name="Nature">
        <title>Giant virus diversity and host interactions through global metagenomics.</title>
        <authorList>
            <person name="Schulz F."/>
            <person name="Roux S."/>
            <person name="Paez-Espino D."/>
            <person name="Jungbluth S."/>
            <person name="Walsh D.A."/>
            <person name="Denef V.J."/>
            <person name="McMahon K.D."/>
            <person name="Konstantinidis K.T."/>
            <person name="Eloe-Fadrosh E.A."/>
            <person name="Kyrpides N.C."/>
            <person name="Woyke T."/>
        </authorList>
    </citation>
    <scope>NUCLEOTIDE SEQUENCE</scope>
    <source>
        <strain evidence="1">GVMAG-M-3300023179-150</strain>
    </source>
</reference>
<dbReference type="AlphaFoldDB" id="A0A6C0E5L9"/>
<evidence type="ECO:0000313" key="1">
    <source>
        <dbReference type="EMBL" id="QHT24477.1"/>
    </source>
</evidence>
<proteinExistence type="predicted"/>
<dbReference type="Gene3D" id="1.25.40.20">
    <property type="entry name" value="Ankyrin repeat-containing domain"/>
    <property type="match status" value="1"/>
</dbReference>
<protein>
    <recommendedName>
        <fullName evidence="2">Ankyrin repeat protein</fullName>
    </recommendedName>
</protein>
<dbReference type="EMBL" id="MN739745">
    <property type="protein sequence ID" value="QHT24477.1"/>
    <property type="molecule type" value="Genomic_DNA"/>
</dbReference>
<name>A0A6C0E5L9_9ZZZZ</name>
<organism evidence="1">
    <name type="scientific">viral metagenome</name>
    <dbReference type="NCBI Taxonomy" id="1070528"/>
    <lineage>
        <taxon>unclassified sequences</taxon>
        <taxon>metagenomes</taxon>
        <taxon>organismal metagenomes</taxon>
    </lineage>
</organism>
<dbReference type="PANTHER" id="PTHR46586">
    <property type="entry name" value="ANKYRIN REPEAT-CONTAINING PROTEIN"/>
    <property type="match status" value="1"/>
</dbReference>
<dbReference type="InterPro" id="IPR036770">
    <property type="entry name" value="Ankyrin_rpt-contain_sf"/>
</dbReference>
<dbReference type="PANTHER" id="PTHR46586:SF3">
    <property type="entry name" value="ANKYRIN REPEAT-CONTAINING PROTEIN"/>
    <property type="match status" value="1"/>
</dbReference>
<accession>A0A6C0E5L9</accession>